<feature type="compositionally biased region" description="Polar residues" evidence="2">
    <location>
        <begin position="1014"/>
        <end position="1031"/>
    </location>
</feature>
<feature type="coiled-coil region" evidence="1">
    <location>
        <begin position="328"/>
        <end position="359"/>
    </location>
</feature>
<feature type="compositionally biased region" description="Polar residues" evidence="2">
    <location>
        <begin position="198"/>
        <end position="223"/>
    </location>
</feature>
<feature type="compositionally biased region" description="Pro residues" evidence="2">
    <location>
        <begin position="949"/>
        <end position="959"/>
    </location>
</feature>
<proteinExistence type="predicted"/>
<feature type="compositionally biased region" description="Polar residues" evidence="2">
    <location>
        <begin position="1"/>
        <end position="20"/>
    </location>
</feature>
<feature type="compositionally biased region" description="Polar residues" evidence="2">
    <location>
        <begin position="72"/>
        <end position="82"/>
    </location>
</feature>
<feature type="compositionally biased region" description="Pro residues" evidence="2">
    <location>
        <begin position="1251"/>
        <end position="1261"/>
    </location>
</feature>
<accession>A0A8H5F2K7</accession>
<protein>
    <submittedName>
        <fullName evidence="3">Uncharacterized protein</fullName>
    </submittedName>
</protein>
<dbReference type="EMBL" id="JAACJJ010000028">
    <property type="protein sequence ID" value="KAF5321550.1"/>
    <property type="molecule type" value="Genomic_DNA"/>
</dbReference>
<keyword evidence="1" id="KW-0175">Coiled coil</keyword>
<feature type="compositionally biased region" description="Polar residues" evidence="2">
    <location>
        <begin position="709"/>
        <end position="720"/>
    </location>
</feature>
<feature type="compositionally biased region" description="Polar residues" evidence="2">
    <location>
        <begin position="794"/>
        <end position="815"/>
    </location>
</feature>
<feature type="region of interest" description="Disordered" evidence="2">
    <location>
        <begin position="912"/>
        <end position="986"/>
    </location>
</feature>
<gene>
    <name evidence="3" type="ORF">D9619_001461</name>
</gene>
<feature type="compositionally biased region" description="Basic and acidic residues" evidence="2">
    <location>
        <begin position="698"/>
        <end position="708"/>
    </location>
</feature>
<feature type="region of interest" description="Disordered" evidence="2">
    <location>
        <begin position="1"/>
        <end position="223"/>
    </location>
</feature>
<feature type="compositionally biased region" description="Polar residues" evidence="2">
    <location>
        <begin position="912"/>
        <end position="921"/>
    </location>
</feature>
<feature type="compositionally biased region" description="Basic and acidic residues" evidence="2">
    <location>
        <begin position="1184"/>
        <end position="1197"/>
    </location>
</feature>
<feature type="compositionally biased region" description="Basic and acidic residues" evidence="2">
    <location>
        <begin position="586"/>
        <end position="596"/>
    </location>
</feature>
<feature type="compositionally biased region" description="Basic and acidic residues" evidence="2">
    <location>
        <begin position="560"/>
        <end position="571"/>
    </location>
</feature>
<sequence length="1333" mass="144561">MAATGSQNQYPPAANTNQAPLKTIPSDFRFKTIGQAPGLLRRITTPDPEVPVSPSPSPSPSSPASPKFDSSQLLIPNNQSQMKPKASLLERMIGPSAAAAPQVPEAGPSQQILATRPTRANAPLEANQSTTTTSQRRSAPRKAPSPGDNSAASTALPKLDTAPQVPLPDPAMDVDTPANGGPGSGQAPPSIPTPENAAEQNGAASSSTGRRIDQPSGSQQPSQYAIVRNRLEGISEALLSFPTVNTDEADRLLNLAKAQSTAALQFANHAQETTKKALECLQEAMKAVGNCIVAAQESSTRTDAAMAAVAALTGPAFKEERERFIAPIQVELDDCRQAMDRMEELLQKQRQMRAQRQRQASAQAAPAVTSTTAPTVESAVALVVAPAVAPTVPPATESPAAVPVAPPGSSHGSTFAAQPNAAGMEPQVARSRSLYVGEQSAVRNGKQKEERKDLTFDEHIKQLEEDSKAYQKEQQRQYQAWLDERVAGMREGNSTAVAQNVQATNIGCSSQPQQTADGQLDNDRMMMDDEDEVKHPREDIRSAVPNEVRQRMIKERLEVERQAAERRRSEEDDKPVEGSNVTEENLLQHEHEESRRRQAIQRQQIQEEKQRAAADEAKNINARRSLLKRTSPIETSQAPVQFKDEPTSPAIEMLAEPTTTKSAGQTGKVISGNVPLGAGNDCPESKKTVRAIADVDNDRSIRRIDTKSRTPSQSKPNNVSPIARLHPLPDDIDYATKHTRQVTVLDRNQPCAIPNPVTLPAGLPPRPQFLTHQVPLTSQNLAAAHAASIPPPQVSTLSPTDQHASQPVINSQETQIVVKREPDDDVDIKSAQWNAAAPMTPDSLPPDNCTSHSGPSHQVKREGSINIPMLSLPSPPPPTAPPAASEQVFPQMFGSRQGAGDTAHPEGLVKTQTTHGASGTQFRGGFNVFNTEGPGQHTHLRGPTSSEPLLPPVSQPQRPPDALRVPPSVPATQPPSVRPEHPPSVPSLIVTEFDTAARTDSIPGQGVGQFVPESHSSGSLNSDRSNRNWSGAQRRAGGGHYSPSPPPPRRSRSRSRSRSSRPLPPRGDHYSPRRNLSPGHGYSGGYSRFSADRSRSRGPRSATNSRNPSPNPYTTIAYRQPPLGPANPGRKRSYAGDMPQGPPPRRPRYDESPDDTMQAGSSRSYVPEQDMRDERSAIANRAPRTPEYRPRPLEERLQPSAPYDAPRNNRGRQPNYEPNNRYNNRRPLPEDSEDRYYHDRSPPLNSDHRPPPPNKEIPPPANANSGAPRPNLLSRLDSSDATNDADYNSYFHQQPTNNHHNNYQNNRGPRRGRGTGPTTPRGGKYSLINRIEG</sequence>
<dbReference type="Proteomes" id="UP000567179">
    <property type="component" value="Unassembled WGS sequence"/>
</dbReference>
<feature type="compositionally biased region" description="Basic residues" evidence="2">
    <location>
        <begin position="1049"/>
        <end position="1059"/>
    </location>
</feature>
<feature type="compositionally biased region" description="Polar residues" evidence="2">
    <location>
        <begin position="1101"/>
        <end position="1114"/>
    </location>
</feature>
<feature type="region of interest" description="Disordered" evidence="2">
    <location>
        <begin position="790"/>
        <end position="825"/>
    </location>
</feature>
<feature type="compositionally biased region" description="Basic and acidic residues" evidence="2">
    <location>
        <begin position="1234"/>
        <end position="1250"/>
    </location>
</feature>
<feature type="region of interest" description="Disordered" evidence="2">
    <location>
        <begin position="560"/>
        <end position="638"/>
    </location>
</feature>
<feature type="region of interest" description="Disordered" evidence="2">
    <location>
        <begin position="999"/>
        <end position="1333"/>
    </location>
</feature>
<feature type="compositionally biased region" description="Low complexity" evidence="2">
    <location>
        <begin position="128"/>
        <end position="137"/>
    </location>
</feature>
<evidence type="ECO:0000256" key="1">
    <source>
        <dbReference type="SAM" id="Coils"/>
    </source>
</evidence>
<evidence type="ECO:0000256" key="2">
    <source>
        <dbReference type="SAM" id="MobiDB-lite"/>
    </source>
</evidence>
<feature type="compositionally biased region" description="Low complexity" evidence="2">
    <location>
        <begin position="1292"/>
        <end position="1307"/>
    </location>
</feature>
<evidence type="ECO:0000313" key="3">
    <source>
        <dbReference type="EMBL" id="KAF5321550.1"/>
    </source>
</evidence>
<feature type="compositionally biased region" description="Basic and acidic residues" evidence="2">
    <location>
        <begin position="605"/>
        <end position="618"/>
    </location>
</feature>
<organism evidence="3 4">
    <name type="scientific">Psilocybe cf. subviscida</name>
    <dbReference type="NCBI Taxonomy" id="2480587"/>
    <lineage>
        <taxon>Eukaryota</taxon>
        <taxon>Fungi</taxon>
        <taxon>Dikarya</taxon>
        <taxon>Basidiomycota</taxon>
        <taxon>Agaricomycotina</taxon>
        <taxon>Agaricomycetes</taxon>
        <taxon>Agaricomycetidae</taxon>
        <taxon>Agaricales</taxon>
        <taxon>Agaricineae</taxon>
        <taxon>Strophariaceae</taxon>
        <taxon>Psilocybe</taxon>
    </lineage>
</organism>
<keyword evidence="4" id="KW-1185">Reference proteome</keyword>
<feature type="compositionally biased region" description="Pro residues" evidence="2">
    <location>
        <begin position="48"/>
        <end position="63"/>
    </location>
</feature>
<feature type="region of interest" description="Disordered" evidence="2">
    <location>
        <begin position="698"/>
        <end position="729"/>
    </location>
</feature>
<evidence type="ECO:0000313" key="4">
    <source>
        <dbReference type="Proteomes" id="UP000567179"/>
    </source>
</evidence>
<feature type="compositionally biased region" description="Pro residues" evidence="2">
    <location>
        <begin position="967"/>
        <end position="985"/>
    </location>
</feature>
<comment type="caution">
    <text evidence="3">The sequence shown here is derived from an EMBL/GenBank/DDBJ whole genome shotgun (WGS) entry which is preliminary data.</text>
</comment>
<name>A0A8H5F2K7_9AGAR</name>
<feature type="compositionally biased region" description="Low complexity" evidence="2">
    <location>
        <begin position="392"/>
        <end position="403"/>
    </location>
</feature>
<feature type="compositionally biased region" description="Low complexity" evidence="2">
    <location>
        <begin position="1212"/>
        <end position="1226"/>
    </location>
</feature>
<feature type="region of interest" description="Disordered" evidence="2">
    <location>
        <begin position="392"/>
        <end position="421"/>
    </location>
</feature>
<reference evidence="3 4" key="1">
    <citation type="journal article" date="2020" name="ISME J.">
        <title>Uncovering the hidden diversity of litter-decomposition mechanisms in mushroom-forming fungi.</title>
        <authorList>
            <person name="Floudas D."/>
            <person name="Bentzer J."/>
            <person name="Ahren D."/>
            <person name="Johansson T."/>
            <person name="Persson P."/>
            <person name="Tunlid A."/>
        </authorList>
    </citation>
    <scope>NUCLEOTIDE SEQUENCE [LARGE SCALE GENOMIC DNA]</scope>
    <source>
        <strain evidence="3 4">CBS 101986</strain>
    </source>
</reference>
<feature type="region of interest" description="Disordered" evidence="2">
    <location>
        <begin position="658"/>
        <end position="684"/>
    </location>
</feature>